<protein>
    <submittedName>
        <fullName evidence="2">Uncharacterized protein</fullName>
    </submittedName>
</protein>
<comment type="caution">
    <text evidence="2">The sequence shown here is derived from an EMBL/GenBank/DDBJ whole genome shotgun (WGS) entry which is preliminary data.</text>
</comment>
<accession>W7T872</accession>
<feature type="transmembrane region" description="Helical" evidence="1">
    <location>
        <begin position="192"/>
        <end position="211"/>
    </location>
</feature>
<evidence type="ECO:0000256" key="1">
    <source>
        <dbReference type="SAM" id="Phobius"/>
    </source>
</evidence>
<dbReference type="Proteomes" id="UP000019335">
    <property type="component" value="Chromosome 17"/>
</dbReference>
<feature type="transmembrane region" description="Helical" evidence="1">
    <location>
        <begin position="218"/>
        <end position="241"/>
    </location>
</feature>
<evidence type="ECO:0000313" key="2">
    <source>
        <dbReference type="EMBL" id="EWM23230.1"/>
    </source>
</evidence>
<gene>
    <name evidence="2" type="ORF">Naga_100384g3</name>
</gene>
<feature type="transmembrane region" description="Helical" evidence="1">
    <location>
        <begin position="261"/>
        <end position="279"/>
    </location>
</feature>
<name>W7T872_9STRA</name>
<keyword evidence="1" id="KW-1133">Transmembrane helix</keyword>
<proteinExistence type="predicted"/>
<dbReference type="OrthoDB" id="10411981at2759"/>
<keyword evidence="1" id="KW-0812">Transmembrane</keyword>
<sequence>MLVERGVKSNIPFNALHFILPSDRDLSAHCDLLCSYYFLCSTMKSYLGLCLIGGVVTAAASSDSASYTSRSSKRGLHLKCRAVKDKTPALHRASIIPASHSSCTPKGECLVFPSTTKGTTLMHRVRGGGPGIFRREDYFEETAVDRGRCLARMYTLTTLLYAVVAGVLSVPLPKYMPAVLAPFLLDSGDPVLARSFGVGAVAVLLLSVVVVKNRTARVSFPLNATLLLSATGLKALLLAVLSYRFFPPSSTSPYASFPRLFAFQTTVTQFAQALFAAYLPARAESLFPYLLTTVLTLVPARPLSLLLSLPLPSVMVAAALSFLASVIILLASQSSVQGGAHRNGWEAVAEMVTTVLGGVGQG</sequence>
<feature type="transmembrane region" description="Helical" evidence="1">
    <location>
        <begin position="313"/>
        <end position="332"/>
    </location>
</feature>
<organism evidence="2 3">
    <name type="scientific">Nannochloropsis gaditana</name>
    <dbReference type="NCBI Taxonomy" id="72520"/>
    <lineage>
        <taxon>Eukaryota</taxon>
        <taxon>Sar</taxon>
        <taxon>Stramenopiles</taxon>
        <taxon>Ochrophyta</taxon>
        <taxon>Eustigmatophyceae</taxon>
        <taxon>Eustigmatales</taxon>
        <taxon>Monodopsidaceae</taxon>
        <taxon>Nannochloropsis</taxon>
    </lineage>
</organism>
<evidence type="ECO:0000313" key="3">
    <source>
        <dbReference type="Proteomes" id="UP000019335"/>
    </source>
</evidence>
<feature type="transmembrane region" description="Helical" evidence="1">
    <location>
        <begin position="286"/>
        <end position="307"/>
    </location>
</feature>
<reference evidence="2 3" key="1">
    <citation type="journal article" date="2014" name="Mol. Plant">
        <title>Chromosome Scale Genome Assembly and Transcriptome Profiling of Nannochloropsis gaditana in Nitrogen Depletion.</title>
        <authorList>
            <person name="Corteggiani Carpinelli E."/>
            <person name="Telatin A."/>
            <person name="Vitulo N."/>
            <person name="Forcato C."/>
            <person name="D'Angelo M."/>
            <person name="Schiavon R."/>
            <person name="Vezzi A."/>
            <person name="Giacometti G.M."/>
            <person name="Morosinotto T."/>
            <person name="Valle G."/>
        </authorList>
    </citation>
    <scope>NUCLEOTIDE SEQUENCE [LARGE SCALE GENOMIC DNA]</scope>
    <source>
        <strain evidence="2 3">B-31</strain>
    </source>
</reference>
<dbReference type="EMBL" id="AZIL01001753">
    <property type="protein sequence ID" value="EWM23230.1"/>
    <property type="molecule type" value="Genomic_DNA"/>
</dbReference>
<dbReference type="AlphaFoldDB" id="W7T872"/>
<keyword evidence="1" id="KW-0472">Membrane</keyword>
<keyword evidence="3" id="KW-1185">Reference proteome</keyword>
<feature type="transmembrane region" description="Helical" evidence="1">
    <location>
        <begin position="153"/>
        <end position="172"/>
    </location>
</feature>